<evidence type="ECO:0000313" key="13">
    <source>
        <dbReference type="EMBL" id="KFK24005.1"/>
    </source>
</evidence>
<feature type="region of interest" description="Disordered" evidence="10">
    <location>
        <begin position="119"/>
        <end position="190"/>
    </location>
</feature>
<evidence type="ECO:0000256" key="2">
    <source>
        <dbReference type="ARBA" id="ARBA00009748"/>
    </source>
</evidence>
<feature type="compositionally biased region" description="Low complexity" evidence="10">
    <location>
        <begin position="175"/>
        <end position="190"/>
    </location>
</feature>
<accession>A0A087G2A3</accession>
<evidence type="ECO:0000259" key="12">
    <source>
        <dbReference type="SMART" id="SM00499"/>
    </source>
</evidence>
<dbReference type="Gramene" id="KFK24005">
    <property type="protein sequence ID" value="KFK24005"/>
    <property type="gene ID" value="AALP_AAs67745U000400"/>
</dbReference>
<evidence type="ECO:0000256" key="3">
    <source>
        <dbReference type="ARBA" id="ARBA00022475"/>
    </source>
</evidence>
<evidence type="ECO:0000256" key="6">
    <source>
        <dbReference type="ARBA" id="ARBA00023136"/>
    </source>
</evidence>
<keyword evidence="9" id="KW-0449">Lipoprotein</keyword>
<feature type="signal peptide" evidence="11">
    <location>
        <begin position="1"/>
        <end position="17"/>
    </location>
</feature>
<feature type="compositionally biased region" description="Pro residues" evidence="10">
    <location>
        <begin position="128"/>
        <end position="154"/>
    </location>
</feature>
<dbReference type="Proteomes" id="UP000029120">
    <property type="component" value="Unassembled WGS sequence"/>
</dbReference>
<feature type="chain" id="PRO_5001821632" description="Bifunctional inhibitor/plant lipid transfer protein/seed storage helical domain-containing protein" evidence="11">
    <location>
        <begin position="18"/>
        <end position="211"/>
    </location>
</feature>
<protein>
    <recommendedName>
        <fullName evidence="12">Bifunctional inhibitor/plant lipid transfer protein/seed storage helical domain-containing protein</fullName>
    </recommendedName>
</protein>
<dbReference type="InterPro" id="IPR036312">
    <property type="entry name" value="Bifun_inhib/LTP/seed_sf"/>
</dbReference>
<keyword evidence="4" id="KW-0336">GPI-anchor</keyword>
<dbReference type="PRINTS" id="PR01217">
    <property type="entry name" value="PRICHEXTENSN"/>
</dbReference>
<evidence type="ECO:0000256" key="10">
    <source>
        <dbReference type="SAM" id="MobiDB-lite"/>
    </source>
</evidence>
<feature type="compositionally biased region" description="Low complexity" evidence="10">
    <location>
        <begin position="155"/>
        <end position="166"/>
    </location>
</feature>
<comment type="similarity">
    <text evidence="2">Belongs to the plant LTP family.</text>
</comment>
<keyword evidence="6" id="KW-0472">Membrane</keyword>
<dbReference type="Pfam" id="PF14368">
    <property type="entry name" value="LTP_2"/>
    <property type="match status" value="1"/>
</dbReference>
<reference evidence="14" key="1">
    <citation type="journal article" date="2015" name="Nat. Plants">
        <title>Genome expansion of Arabis alpina linked with retrotransposition and reduced symmetric DNA methylation.</title>
        <authorList>
            <person name="Willing E.M."/>
            <person name="Rawat V."/>
            <person name="Mandakova T."/>
            <person name="Maumus F."/>
            <person name="James G.V."/>
            <person name="Nordstroem K.J."/>
            <person name="Becker C."/>
            <person name="Warthmann N."/>
            <person name="Chica C."/>
            <person name="Szarzynska B."/>
            <person name="Zytnicki M."/>
            <person name="Albani M.C."/>
            <person name="Kiefer C."/>
            <person name="Bergonzi S."/>
            <person name="Castaings L."/>
            <person name="Mateos J.L."/>
            <person name="Berns M.C."/>
            <person name="Bujdoso N."/>
            <person name="Piofczyk T."/>
            <person name="de Lorenzo L."/>
            <person name="Barrero-Sicilia C."/>
            <person name="Mateos I."/>
            <person name="Piednoel M."/>
            <person name="Hagmann J."/>
            <person name="Chen-Min-Tao R."/>
            <person name="Iglesias-Fernandez R."/>
            <person name="Schuster S.C."/>
            <person name="Alonso-Blanco C."/>
            <person name="Roudier F."/>
            <person name="Carbonero P."/>
            <person name="Paz-Ares J."/>
            <person name="Davis S.J."/>
            <person name="Pecinka A."/>
            <person name="Quesneville H."/>
            <person name="Colot V."/>
            <person name="Lysak M.A."/>
            <person name="Weigel D."/>
            <person name="Coupland G."/>
            <person name="Schneeberger K."/>
        </authorList>
    </citation>
    <scope>NUCLEOTIDE SEQUENCE [LARGE SCALE GENOMIC DNA]</scope>
    <source>
        <strain evidence="14">cv. Pajares</strain>
    </source>
</reference>
<dbReference type="GO" id="GO:0098552">
    <property type="term" value="C:side of membrane"/>
    <property type="evidence" value="ECO:0007669"/>
    <property type="project" value="UniProtKB-KW"/>
</dbReference>
<organism evidence="13 14">
    <name type="scientific">Arabis alpina</name>
    <name type="common">Alpine rock-cress</name>
    <dbReference type="NCBI Taxonomy" id="50452"/>
    <lineage>
        <taxon>Eukaryota</taxon>
        <taxon>Viridiplantae</taxon>
        <taxon>Streptophyta</taxon>
        <taxon>Embryophyta</taxon>
        <taxon>Tracheophyta</taxon>
        <taxon>Spermatophyta</taxon>
        <taxon>Magnoliopsida</taxon>
        <taxon>eudicotyledons</taxon>
        <taxon>Gunneridae</taxon>
        <taxon>Pentapetalae</taxon>
        <taxon>rosids</taxon>
        <taxon>malvids</taxon>
        <taxon>Brassicales</taxon>
        <taxon>Brassicaceae</taxon>
        <taxon>Arabideae</taxon>
        <taxon>Arabis</taxon>
    </lineage>
</organism>
<evidence type="ECO:0000256" key="8">
    <source>
        <dbReference type="ARBA" id="ARBA00023180"/>
    </source>
</evidence>
<dbReference type="GO" id="GO:0005886">
    <property type="term" value="C:plasma membrane"/>
    <property type="evidence" value="ECO:0007669"/>
    <property type="project" value="UniProtKB-SubCell"/>
</dbReference>
<keyword evidence="8" id="KW-0325">Glycoprotein</keyword>
<keyword evidence="14" id="KW-1185">Reference proteome</keyword>
<name>A0A087G2A3_ARAAL</name>
<comment type="subcellular location">
    <subcellularLocation>
        <location evidence="1">Cell membrane</location>
        <topology evidence="1">Lipid-anchor</topology>
        <topology evidence="1">GPI-anchor</topology>
    </subcellularLocation>
</comment>
<dbReference type="OrthoDB" id="659547at2759"/>
<keyword evidence="5 11" id="KW-0732">Signal</keyword>
<evidence type="ECO:0000256" key="1">
    <source>
        <dbReference type="ARBA" id="ARBA00004609"/>
    </source>
</evidence>
<dbReference type="CDD" id="cd00010">
    <property type="entry name" value="AAI_LTSS"/>
    <property type="match status" value="1"/>
</dbReference>
<evidence type="ECO:0000256" key="4">
    <source>
        <dbReference type="ARBA" id="ARBA00022622"/>
    </source>
</evidence>
<dbReference type="eggNOG" id="ENOG502S5FS">
    <property type="taxonomic scope" value="Eukaryota"/>
</dbReference>
<dbReference type="PANTHER" id="PTHR33044">
    <property type="entry name" value="BIFUNCTIONAL INHIBITOR/LIPID-TRANSFER PROTEIN/SEED STORAGE 2S ALBUMIN SUPERFAMILY PROTEIN-RELATED"/>
    <property type="match status" value="1"/>
</dbReference>
<proteinExistence type="inferred from homology"/>
<evidence type="ECO:0000256" key="9">
    <source>
        <dbReference type="ARBA" id="ARBA00023288"/>
    </source>
</evidence>
<dbReference type="SMART" id="SM00499">
    <property type="entry name" value="AAI"/>
    <property type="match status" value="1"/>
</dbReference>
<gene>
    <name evidence="13" type="ORF">AALP_AAs67745U000400</name>
</gene>
<evidence type="ECO:0000256" key="7">
    <source>
        <dbReference type="ARBA" id="ARBA00023157"/>
    </source>
</evidence>
<dbReference type="InterPro" id="IPR043325">
    <property type="entry name" value="LTSS"/>
</dbReference>
<dbReference type="Gene3D" id="1.10.110.10">
    <property type="entry name" value="Plant lipid-transfer and hydrophobic proteins"/>
    <property type="match status" value="1"/>
</dbReference>
<dbReference type="InterPro" id="IPR016140">
    <property type="entry name" value="Bifunc_inhib/LTP/seed_store"/>
</dbReference>
<keyword evidence="7" id="KW-1015">Disulfide bond</keyword>
<dbReference type="EMBL" id="KL973218">
    <property type="protein sequence ID" value="KFK24005.1"/>
    <property type="molecule type" value="Genomic_DNA"/>
</dbReference>
<dbReference type="AlphaFoldDB" id="A0A087G2A3"/>
<sequence length="211" mass="21852">MKFVIFIVLCLLSLTDASHFASPLHAPTISPTPAPSHSDCSSVIYGMMDCLSFLLKGSNDSSPTKTCCDGIKTVLDYNPQCLCYAIKSSEAMGFTLDNTKAFAMPSTCNVNVDPHCEVATPIASPSPSAEPPSPSPPTKKPPSPSPPPKKPPTISPSSPTVTPSLPHVTKPPMPTTSSPAPSPSKSSSGNLSASKLFLAAIIVSSFALVLA</sequence>
<feature type="domain" description="Bifunctional inhibitor/plant lipid transfer protein/seed storage helical" evidence="12">
    <location>
        <begin position="40"/>
        <end position="116"/>
    </location>
</feature>
<evidence type="ECO:0000256" key="5">
    <source>
        <dbReference type="ARBA" id="ARBA00022729"/>
    </source>
</evidence>
<dbReference type="FunFam" id="1.10.110.10:FF:000001">
    <property type="entry name" value="Bifunctional inhibitor/lipid-transfer protein/seed storage 2S albumin superfamily protein"/>
    <property type="match status" value="1"/>
</dbReference>
<evidence type="ECO:0000256" key="11">
    <source>
        <dbReference type="SAM" id="SignalP"/>
    </source>
</evidence>
<evidence type="ECO:0000313" key="14">
    <source>
        <dbReference type="Proteomes" id="UP000029120"/>
    </source>
</evidence>
<dbReference type="SUPFAM" id="SSF47699">
    <property type="entry name" value="Bifunctional inhibitor/lipid-transfer protein/seed storage 2S albumin"/>
    <property type="match status" value="1"/>
</dbReference>
<keyword evidence="3" id="KW-1003">Cell membrane</keyword>
<dbReference type="OMA" id="LAMPSIC"/>